<dbReference type="AlphaFoldDB" id="A0AAW4L550"/>
<dbReference type="EMBL" id="JAHCVJ010000001">
    <property type="protein sequence ID" value="MBT0663174.1"/>
    <property type="molecule type" value="Genomic_DNA"/>
</dbReference>
<dbReference type="PROSITE" id="PS51658">
    <property type="entry name" value="BFN"/>
    <property type="match status" value="1"/>
</dbReference>
<evidence type="ECO:0000313" key="3">
    <source>
        <dbReference type="Proteomes" id="UP000811899"/>
    </source>
</evidence>
<organism evidence="2 3">
    <name type="scientific">Geoanaerobacter pelophilus</name>
    <dbReference type="NCBI Taxonomy" id="60036"/>
    <lineage>
        <taxon>Bacteria</taxon>
        <taxon>Pseudomonadati</taxon>
        <taxon>Thermodesulfobacteriota</taxon>
        <taxon>Desulfuromonadia</taxon>
        <taxon>Geobacterales</taxon>
        <taxon>Geobacteraceae</taxon>
        <taxon>Geoanaerobacter</taxon>
    </lineage>
</organism>
<dbReference type="InterPro" id="IPR036104">
    <property type="entry name" value="BFN_sf"/>
</dbReference>
<dbReference type="Gene3D" id="3.10.690.10">
    <property type="entry name" value="Bifunctional nuclease domain"/>
    <property type="match status" value="1"/>
</dbReference>
<sequence length="166" mass="18328">MYVEMTVYGFTIDSVSQRPVVLLKDTEGANTVPLWISLKDGVSIAADLLCRDLANKEGRSDFLDSLLKKLELSLSRVIVDMDDGGDIVAHVCLSASGNEEVVAVGLAEALNVVLSRKLPLMVSSRLIDWATRYALNDEVVLSENNERRYADFLENLDPSQMNKLPI</sequence>
<proteinExistence type="predicted"/>
<dbReference type="GO" id="GO:0004518">
    <property type="term" value="F:nuclease activity"/>
    <property type="evidence" value="ECO:0007669"/>
    <property type="project" value="InterPro"/>
</dbReference>
<keyword evidence="3" id="KW-1185">Reference proteome</keyword>
<feature type="domain" description="BFN" evidence="1">
    <location>
        <begin position="2"/>
        <end position="134"/>
    </location>
</feature>
<dbReference type="Proteomes" id="UP000811899">
    <property type="component" value="Unassembled WGS sequence"/>
</dbReference>
<accession>A0AAW4L550</accession>
<evidence type="ECO:0000259" key="1">
    <source>
        <dbReference type="PROSITE" id="PS51658"/>
    </source>
</evidence>
<dbReference type="InterPro" id="IPR003729">
    <property type="entry name" value="Bi_nuclease_dom"/>
</dbReference>
<evidence type="ECO:0000313" key="2">
    <source>
        <dbReference type="EMBL" id="MBT0663174.1"/>
    </source>
</evidence>
<reference evidence="2 3" key="1">
    <citation type="submission" date="2021-05" db="EMBL/GenBank/DDBJ databases">
        <title>The draft genome of Geobacter pelophilus DSM 12255.</title>
        <authorList>
            <person name="Xu Z."/>
            <person name="Masuda Y."/>
            <person name="Itoh H."/>
            <person name="Senoo K."/>
        </authorList>
    </citation>
    <scope>NUCLEOTIDE SEQUENCE [LARGE SCALE GENOMIC DNA]</scope>
    <source>
        <strain evidence="2 3">DSM 12255</strain>
    </source>
</reference>
<dbReference type="Pfam" id="PF02577">
    <property type="entry name" value="BFN_dom"/>
    <property type="match status" value="1"/>
</dbReference>
<gene>
    <name evidence="2" type="ORF">KI809_02575</name>
</gene>
<name>A0AAW4L550_9BACT</name>
<protein>
    <submittedName>
        <fullName evidence="2">Bifunctional nuclease family protein</fullName>
    </submittedName>
</protein>
<comment type="caution">
    <text evidence="2">The sequence shown here is derived from an EMBL/GenBank/DDBJ whole genome shotgun (WGS) entry which is preliminary data.</text>
</comment>
<dbReference type="SUPFAM" id="SSF103256">
    <property type="entry name" value="Hypothetical protein TM0160"/>
    <property type="match status" value="1"/>
</dbReference>
<dbReference type="RefSeq" id="WP_214169940.1">
    <property type="nucleotide sequence ID" value="NZ_JAHCVJ010000001.1"/>
</dbReference>